<dbReference type="Gene3D" id="3.20.20.140">
    <property type="entry name" value="Metal-dependent hydrolases"/>
    <property type="match status" value="1"/>
</dbReference>
<evidence type="ECO:0000313" key="3">
    <source>
        <dbReference type="Proteomes" id="UP001595846"/>
    </source>
</evidence>
<proteinExistence type="predicted"/>
<feature type="compositionally biased region" description="Basic and acidic residues" evidence="1">
    <location>
        <begin position="246"/>
        <end position="265"/>
    </location>
</feature>
<accession>A0ABD5NLT9</accession>
<feature type="region of interest" description="Disordered" evidence="1">
    <location>
        <begin position="241"/>
        <end position="265"/>
    </location>
</feature>
<comment type="caution">
    <text evidence="2">The sequence shown here is derived from an EMBL/GenBank/DDBJ whole genome shotgun (WGS) entry which is preliminary data.</text>
</comment>
<reference evidence="2 3" key="1">
    <citation type="journal article" date="2019" name="Int. J. Syst. Evol. Microbiol.">
        <title>The Global Catalogue of Microorganisms (GCM) 10K type strain sequencing project: providing services to taxonomists for standard genome sequencing and annotation.</title>
        <authorList>
            <consortium name="The Broad Institute Genomics Platform"/>
            <consortium name="The Broad Institute Genome Sequencing Center for Infectious Disease"/>
            <person name="Wu L."/>
            <person name="Ma J."/>
        </authorList>
    </citation>
    <scope>NUCLEOTIDE SEQUENCE [LARGE SCALE GENOMIC DNA]</scope>
    <source>
        <strain evidence="2 3">IBRC-M 10256</strain>
    </source>
</reference>
<dbReference type="AlphaFoldDB" id="A0ABD5NLT9"/>
<dbReference type="SUPFAM" id="SSF89550">
    <property type="entry name" value="PHP domain-like"/>
    <property type="match status" value="1"/>
</dbReference>
<dbReference type="GeneID" id="73903379"/>
<organism evidence="2 3">
    <name type="scientific">Halovivax cerinus</name>
    <dbReference type="NCBI Taxonomy" id="1487865"/>
    <lineage>
        <taxon>Archaea</taxon>
        <taxon>Methanobacteriati</taxon>
        <taxon>Methanobacteriota</taxon>
        <taxon>Stenosarchaea group</taxon>
        <taxon>Halobacteria</taxon>
        <taxon>Halobacteriales</taxon>
        <taxon>Natrialbaceae</taxon>
        <taxon>Halovivax</taxon>
    </lineage>
</organism>
<gene>
    <name evidence="2" type="ORF">ACFOUR_06375</name>
</gene>
<keyword evidence="3" id="KW-1185">Reference proteome</keyword>
<name>A0ABD5NLT9_9EURY</name>
<evidence type="ECO:0000313" key="2">
    <source>
        <dbReference type="EMBL" id="MFC3957997.1"/>
    </source>
</evidence>
<evidence type="ECO:0000256" key="1">
    <source>
        <dbReference type="SAM" id="MobiDB-lite"/>
    </source>
</evidence>
<dbReference type="Pfam" id="PF13263">
    <property type="entry name" value="PHP_C"/>
    <property type="match status" value="1"/>
</dbReference>
<dbReference type="EMBL" id="JBHSAQ010000002">
    <property type="protein sequence ID" value="MFC3957997.1"/>
    <property type="molecule type" value="Genomic_DNA"/>
</dbReference>
<sequence>MVTPTFCRSVSAGVPAQYCADLHVKVLSDRVVARAKRLGLDALVYAPHFTPLSEIEATAARYADDELAIVPAREIFTGTWRDRKHVLALGLEGPIPDFITLEGAMAEFDRQNAVVLVPHPTFATVSLGPGQIRQYRDSVDAIEVFNPKHLPMHNRRAATIAAELDLPVYTSSYAHLTRSIGLARTVFPTEIDAESGLLDALEDGADRRIDHADGVRRWLGTGSELAHLVWENTWEKARRIPGPEIEPTHPDDPRYEGRFDDVSVY</sequence>
<dbReference type="InterPro" id="IPR016195">
    <property type="entry name" value="Pol/histidinol_Pase-like"/>
</dbReference>
<dbReference type="Proteomes" id="UP001595846">
    <property type="component" value="Unassembled WGS sequence"/>
</dbReference>
<protein>
    <submittedName>
        <fullName evidence="2">PHP-associated domain-containing protein</fullName>
    </submittedName>
</protein>
<dbReference type="RefSeq" id="WP_256530685.1">
    <property type="nucleotide sequence ID" value="NZ_CP101824.1"/>
</dbReference>